<dbReference type="FunFam" id="3.40.50.300:FF:000006">
    <property type="entry name" value="DNA-binding transcriptional regulator NtrC"/>
    <property type="match status" value="1"/>
</dbReference>
<keyword evidence="1" id="KW-0547">Nucleotide-binding</keyword>
<dbReference type="Gene3D" id="1.10.8.60">
    <property type="match status" value="1"/>
</dbReference>
<dbReference type="PROSITE" id="PS50045">
    <property type="entry name" value="SIGMA54_INTERACT_4"/>
    <property type="match status" value="1"/>
</dbReference>
<keyword evidence="4" id="KW-0804">Transcription</keyword>
<dbReference type="EMBL" id="AUZY01006185">
    <property type="protein sequence ID" value="EQD55141.1"/>
    <property type="molecule type" value="Genomic_DNA"/>
</dbReference>
<dbReference type="PROSITE" id="PS00675">
    <property type="entry name" value="SIGMA54_INTERACT_1"/>
    <property type="match status" value="1"/>
</dbReference>
<dbReference type="Pfam" id="PF25601">
    <property type="entry name" value="AAA_lid_14"/>
    <property type="match status" value="1"/>
</dbReference>
<dbReference type="Pfam" id="PF00158">
    <property type="entry name" value="Sigma54_activat"/>
    <property type="match status" value="1"/>
</dbReference>
<evidence type="ECO:0000313" key="7">
    <source>
        <dbReference type="EMBL" id="EQD55141.1"/>
    </source>
</evidence>
<evidence type="ECO:0000259" key="6">
    <source>
        <dbReference type="PROSITE" id="PS50110"/>
    </source>
</evidence>
<dbReference type="GO" id="GO:0005524">
    <property type="term" value="F:ATP binding"/>
    <property type="evidence" value="ECO:0007669"/>
    <property type="project" value="UniProtKB-KW"/>
</dbReference>
<dbReference type="GO" id="GO:0006355">
    <property type="term" value="P:regulation of DNA-templated transcription"/>
    <property type="evidence" value="ECO:0007669"/>
    <property type="project" value="InterPro"/>
</dbReference>
<dbReference type="PANTHER" id="PTHR32071">
    <property type="entry name" value="TRANSCRIPTIONAL REGULATORY PROTEIN"/>
    <property type="match status" value="1"/>
</dbReference>
<keyword evidence="2" id="KW-0067">ATP-binding</keyword>
<dbReference type="InterPro" id="IPR025662">
    <property type="entry name" value="Sigma_54_int_dom_ATP-bd_1"/>
</dbReference>
<sequence length="386" mass="42423">EGLELLSRLRSLDPNRPLIVLTGWGTASLAVEAMKRGAQDFLEKPWDNARVLTVLRNQLALIQAREACQRLVAENRSLVEPSSGLVTRSENMKEIFRGAERVAASNAAVLITGESGTGKGLLARWVHEHSPRAGGTFIRVNLGGLVESLIESELFGHVRGAFTDARSERIGRFELAHQGTLFLDEIANLSLTSQASLLHVLEEGVVERVGSSKPVVTDVRIVSATNADIRANIRDGKFRADLFYRLNTVEIHLPPLRERGEDVVLLANHYFAEAIHRHGKSLSGFSPSALQALRQYDWPGNVRELAHVIERAVLLAGGGHIELADLRLASGAAAPSREIDTLTLEQAERYLVLRALEQCQGDADSAARKLGVSRSAFYRRLSKYRP</sequence>
<proteinExistence type="predicted"/>
<dbReference type="PROSITE" id="PS50110">
    <property type="entry name" value="RESPONSE_REGULATORY"/>
    <property type="match status" value="1"/>
</dbReference>
<feature type="non-terminal residue" evidence="7">
    <location>
        <position position="1"/>
    </location>
</feature>
<dbReference type="SUPFAM" id="SSF52540">
    <property type="entry name" value="P-loop containing nucleoside triphosphate hydrolases"/>
    <property type="match status" value="1"/>
</dbReference>
<dbReference type="Gene3D" id="3.40.50.2300">
    <property type="match status" value="1"/>
</dbReference>
<comment type="caution">
    <text evidence="7">The sequence shown here is derived from an EMBL/GenBank/DDBJ whole genome shotgun (WGS) entry which is preliminary data.</text>
</comment>
<evidence type="ECO:0000256" key="4">
    <source>
        <dbReference type="ARBA" id="ARBA00023163"/>
    </source>
</evidence>
<dbReference type="Gene3D" id="3.40.50.300">
    <property type="entry name" value="P-loop containing nucleotide triphosphate hydrolases"/>
    <property type="match status" value="1"/>
</dbReference>
<dbReference type="GO" id="GO:0000160">
    <property type="term" value="P:phosphorelay signal transduction system"/>
    <property type="evidence" value="ECO:0007669"/>
    <property type="project" value="InterPro"/>
</dbReference>
<dbReference type="Pfam" id="PF00072">
    <property type="entry name" value="Response_reg"/>
    <property type="match status" value="1"/>
</dbReference>
<dbReference type="SUPFAM" id="SSF52172">
    <property type="entry name" value="CheY-like"/>
    <property type="match status" value="1"/>
</dbReference>
<dbReference type="SMART" id="SM00382">
    <property type="entry name" value="AAA"/>
    <property type="match status" value="1"/>
</dbReference>
<reference evidence="7" key="1">
    <citation type="submission" date="2013-08" db="EMBL/GenBank/DDBJ databases">
        <authorList>
            <person name="Mendez C."/>
            <person name="Richter M."/>
            <person name="Ferrer M."/>
            <person name="Sanchez J."/>
        </authorList>
    </citation>
    <scope>NUCLEOTIDE SEQUENCE</scope>
</reference>
<dbReference type="InterPro" id="IPR027417">
    <property type="entry name" value="P-loop_NTPase"/>
</dbReference>
<protein>
    <submittedName>
        <fullName evidence="7">Two-component system response regulator</fullName>
    </submittedName>
</protein>
<dbReference type="InterPro" id="IPR003593">
    <property type="entry name" value="AAA+_ATPase"/>
</dbReference>
<accession>T1A3K1</accession>
<name>T1A3K1_9ZZZZ</name>
<dbReference type="CDD" id="cd00009">
    <property type="entry name" value="AAA"/>
    <property type="match status" value="1"/>
</dbReference>
<reference evidence="7" key="2">
    <citation type="journal article" date="2014" name="ISME J.">
        <title>Microbial stratification in low pH oxic and suboxic macroscopic growths along an acid mine drainage.</title>
        <authorList>
            <person name="Mendez-Garcia C."/>
            <person name="Mesa V."/>
            <person name="Sprenger R.R."/>
            <person name="Richter M."/>
            <person name="Diez M.S."/>
            <person name="Solano J."/>
            <person name="Bargiela R."/>
            <person name="Golyshina O.V."/>
            <person name="Manteca A."/>
            <person name="Ramos J.L."/>
            <person name="Gallego J.R."/>
            <person name="Llorente I."/>
            <person name="Martins Dos Santos V.A."/>
            <person name="Jensen O.N."/>
            <person name="Pelaez A.I."/>
            <person name="Sanchez J."/>
            <person name="Ferrer M."/>
        </authorList>
    </citation>
    <scope>NUCLEOTIDE SEQUENCE</scope>
</reference>
<dbReference type="Pfam" id="PF02954">
    <property type="entry name" value="HTH_8"/>
    <property type="match status" value="1"/>
</dbReference>
<dbReference type="SUPFAM" id="SSF46689">
    <property type="entry name" value="Homeodomain-like"/>
    <property type="match status" value="1"/>
</dbReference>
<dbReference type="AlphaFoldDB" id="T1A3K1"/>
<dbReference type="InterPro" id="IPR025944">
    <property type="entry name" value="Sigma_54_int_dom_CS"/>
</dbReference>
<dbReference type="GO" id="GO:0043565">
    <property type="term" value="F:sequence-specific DNA binding"/>
    <property type="evidence" value="ECO:0007669"/>
    <property type="project" value="InterPro"/>
</dbReference>
<dbReference type="InterPro" id="IPR002078">
    <property type="entry name" value="Sigma_54_int"/>
</dbReference>
<dbReference type="PRINTS" id="PR01590">
    <property type="entry name" value="HTHFIS"/>
</dbReference>
<organism evidence="7">
    <name type="scientific">mine drainage metagenome</name>
    <dbReference type="NCBI Taxonomy" id="410659"/>
    <lineage>
        <taxon>unclassified sequences</taxon>
        <taxon>metagenomes</taxon>
        <taxon>ecological metagenomes</taxon>
    </lineage>
</organism>
<keyword evidence="3" id="KW-0805">Transcription regulation</keyword>
<evidence type="ECO:0000256" key="2">
    <source>
        <dbReference type="ARBA" id="ARBA00022840"/>
    </source>
</evidence>
<dbReference type="InterPro" id="IPR002197">
    <property type="entry name" value="HTH_Fis"/>
</dbReference>
<feature type="domain" description="Sigma-54 factor interaction" evidence="5">
    <location>
        <begin position="85"/>
        <end position="314"/>
    </location>
</feature>
<evidence type="ECO:0000256" key="1">
    <source>
        <dbReference type="ARBA" id="ARBA00022741"/>
    </source>
</evidence>
<feature type="domain" description="Response regulatory" evidence="6">
    <location>
        <begin position="1"/>
        <end position="59"/>
    </location>
</feature>
<dbReference type="InterPro" id="IPR058031">
    <property type="entry name" value="AAA_lid_NorR"/>
</dbReference>
<evidence type="ECO:0000256" key="3">
    <source>
        <dbReference type="ARBA" id="ARBA00023015"/>
    </source>
</evidence>
<gene>
    <name evidence="7" type="ORF">B1B_09357</name>
</gene>
<dbReference type="PANTHER" id="PTHR32071:SF57">
    <property type="entry name" value="C4-DICARBOXYLATE TRANSPORT TRANSCRIPTIONAL REGULATORY PROTEIN DCTD"/>
    <property type="match status" value="1"/>
</dbReference>
<evidence type="ECO:0000259" key="5">
    <source>
        <dbReference type="PROSITE" id="PS50045"/>
    </source>
</evidence>
<dbReference type="Gene3D" id="1.10.10.60">
    <property type="entry name" value="Homeodomain-like"/>
    <property type="match status" value="1"/>
</dbReference>
<dbReference type="InterPro" id="IPR001789">
    <property type="entry name" value="Sig_transdc_resp-reg_receiver"/>
</dbReference>
<dbReference type="InterPro" id="IPR011006">
    <property type="entry name" value="CheY-like_superfamily"/>
</dbReference>
<dbReference type="InterPro" id="IPR009057">
    <property type="entry name" value="Homeodomain-like_sf"/>
</dbReference>
<dbReference type="PROSITE" id="PS00688">
    <property type="entry name" value="SIGMA54_INTERACT_3"/>
    <property type="match status" value="1"/>
</dbReference>